<keyword evidence="2 4" id="KW-0863">Zinc-finger</keyword>
<dbReference type="Gramene" id="Aco006548.1.mrna1">
    <property type="protein sequence ID" value="Aco006548.1.mrna1.cds1"/>
    <property type="gene ID" value="Aco006548.1.path1"/>
</dbReference>
<organism evidence="7 8">
    <name type="scientific">Ananas comosus</name>
    <name type="common">Pineapple</name>
    <name type="synonym">Ananas ananas</name>
    <dbReference type="NCBI Taxonomy" id="4615"/>
    <lineage>
        <taxon>Eukaryota</taxon>
        <taxon>Viridiplantae</taxon>
        <taxon>Streptophyta</taxon>
        <taxon>Embryophyta</taxon>
        <taxon>Tracheophyta</taxon>
        <taxon>Spermatophyta</taxon>
        <taxon>Magnoliopsida</taxon>
        <taxon>Liliopsida</taxon>
        <taxon>Poales</taxon>
        <taxon>Bromeliaceae</taxon>
        <taxon>Bromelioideae</taxon>
        <taxon>Ananas</taxon>
    </lineage>
</organism>
<evidence type="ECO:0000256" key="2">
    <source>
        <dbReference type="ARBA" id="ARBA00022771"/>
    </source>
</evidence>
<feature type="domain" description="B box-type" evidence="6">
    <location>
        <begin position="4"/>
        <end position="47"/>
    </location>
</feature>
<reference evidence="8" key="2">
    <citation type="submission" date="2025-08" db="UniProtKB">
        <authorList>
            <consortium name="RefSeq"/>
        </authorList>
    </citation>
    <scope>IDENTIFICATION</scope>
    <source>
        <tissue evidence="8">Leaf</tissue>
    </source>
</reference>
<gene>
    <name evidence="8" type="primary">LOC109719990</name>
</gene>
<dbReference type="Proteomes" id="UP000515123">
    <property type="component" value="Linkage group 14"/>
</dbReference>
<evidence type="ECO:0000313" key="7">
    <source>
        <dbReference type="Proteomes" id="UP000515123"/>
    </source>
</evidence>
<dbReference type="PANTHER" id="PTHR31717:SF142">
    <property type="entry name" value="B-BOX DOMAIN PROTEIN 30-RELATED"/>
    <property type="match status" value="1"/>
</dbReference>
<dbReference type="RefSeq" id="XP_020102438.1">
    <property type="nucleotide sequence ID" value="XM_020246849.1"/>
</dbReference>
<evidence type="ECO:0000259" key="6">
    <source>
        <dbReference type="PROSITE" id="PS50119"/>
    </source>
</evidence>
<keyword evidence="5" id="KW-0732">Signal</keyword>
<feature type="chain" id="PRO_5028204757" evidence="5">
    <location>
        <begin position="18"/>
        <end position="177"/>
    </location>
</feature>
<dbReference type="OrthoDB" id="153872at2759"/>
<keyword evidence="1" id="KW-0479">Metal-binding</keyword>
<reference evidence="7" key="1">
    <citation type="journal article" date="2015" name="Nat. Genet.">
        <title>The pineapple genome and the evolution of CAM photosynthesis.</title>
        <authorList>
            <person name="Ming R."/>
            <person name="VanBuren R."/>
            <person name="Wai C.M."/>
            <person name="Tang H."/>
            <person name="Schatz M.C."/>
            <person name="Bowers J.E."/>
            <person name="Lyons E."/>
            <person name="Wang M.L."/>
            <person name="Chen J."/>
            <person name="Biggers E."/>
            <person name="Zhang J."/>
            <person name="Huang L."/>
            <person name="Zhang L."/>
            <person name="Miao W."/>
            <person name="Zhang J."/>
            <person name="Ye Z."/>
            <person name="Miao C."/>
            <person name="Lin Z."/>
            <person name="Wang H."/>
            <person name="Zhou H."/>
            <person name="Yim W.C."/>
            <person name="Priest H.D."/>
            <person name="Zheng C."/>
            <person name="Woodhouse M."/>
            <person name="Edger P.P."/>
            <person name="Guyot R."/>
            <person name="Guo H.B."/>
            <person name="Guo H."/>
            <person name="Zheng G."/>
            <person name="Singh R."/>
            <person name="Sharma A."/>
            <person name="Min X."/>
            <person name="Zheng Y."/>
            <person name="Lee H."/>
            <person name="Gurtowski J."/>
            <person name="Sedlazeck F.J."/>
            <person name="Harkess A."/>
            <person name="McKain M.R."/>
            <person name="Liao Z."/>
            <person name="Fang J."/>
            <person name="Liu J."/>
            <person name="Zhang X."/>
            <person name="Zhang Q."/>
            <person name="Hu W."/>
            <person name="Qin Y."/>
            <person name="Wang K."/>
            <person name="Chen L.Y."/>
            <person name="Shirley N."/>
            <person name="Lin Y.R."/>
            <person name="Liu L.Y."/>
            <person name="Hernandez A.G."/>
            <person name="Wright C.L."/>
            <person name="Bulone V."/>
            <person name="Tuskan G.A."/>
            <person name="Heath K."/>
            <person name="Zee F."/>
            <person name="Moore P.H."/>
            <person name="Sunkar R."/>
            <person name="Leebens-Mack J.H."/>
            <person name="Mockler T."/>
            <person name="Bennetzen J.L."/>
            <person name="Freeling M."/>
            <person name="Sankoff D."/>
            <person name="Paterson A.H."/>
            <person name="Zhu X."/>
            <person name="Yang X."/>
            <person name="Smith J.A."/>
            <person name="Cushman J.C."/>
            <person name="Paull R.E."/>
            <person name="Yu Q."/>
        </authorList>
    </citation>
    <scope>NUCLEOTIDE SEQUENCE [LARGE SCALE GENOMIC DNA]</scope>
    <source>
        <strain evidence="7">cv. F153</strain>
    </source>
</reference>
<proteinExistence type="predicted"/>
<dbReference type="CDD" id="cd19821">
    <property type="entry name" value="Bbox1_BBX-like"/>
    <property type="match status" value="1"/>
</dbReference>
<evidence type="ECO:0000313" key="8">
    <source>
        <dbReference type="RefSeq" id="XP_020102438.1"/>
    </source>
</evidence>
<sequence length="177" mass="17808">MVVAAAWVCDLCGGAAAAAVYCDADGAFLCWSCDAAVHGANFLVARHVRRLAYASSRAADFGHRFSGPGAPHPLLIPALCQSCRPADPIAPPPPPLPPPLTPTMTSSASVSSSLSSCVPVAALSSRIGIALDGAVLSCAAKLRSGTRDTGIASARARSRARTGVAKAAEKGWGESAA</sequence>
<evidence type="ECO:0000256" key="4">
    <source>
        <dbReference type="PROSITE-ProRule" id="PRU00024"/>
    </source>
</evidence>
<keyword evidence="7" id="KW-1185">Reference proteome</keyword>
<keyword evidence="3" id="KW-0862">Zinc</keyword>
<dbReference type="SMART" id="SM00336">
    <property type="entry name" value="BBOX"/>
    <property type="match status" value="1"/>
</dbReference>
<name>A0A6P5G9D0_ANACO</name>
<protein>
    <submittedName>
        <fullName evidence="8">Zinc finger protein CONSTANS-LIKE 2-like</fullName>
    </submittedName>
</protein>
<dbReference type="PANTHER" id="PTHR31717">
    <property type="entry name" value="ZINC FINGER PROTEIN CONSTANS-LIKE 10"/>
    <property type="match status" value="1"/>
</dbReference>
<dbReference type="PROSITE" id="PS50119">
    <property type="entry name" value="ZF_BBOX"/>
    <property type="match status" value="1"/>
</dbReference>
<evidence type="ECO:0000256" key="5">
    <source>
        <dbReference type="SAM" id="SignalP"/>
    </source>
</evidence>
<evidence type="ECO:0000256" key="1">
    <source>
        <dbReference type="ARBA" id="ARBA00022723"/>
    </source>
</evidence>
<evidence type="ECO:0000256" key="3">
    <source>
        <dbReference type="ARBA" id="ARBA00022833"/>
    </source>
</evidence>
<dbReference type="InterPro" id="IPR000315">
    <property type="entry name" value="Znf_B-box"/>
</dbReference>
<dbReference type="GO" id="GO:0008270">
    <property type="term" value="F:zinc ion binding"/>
    <property type="evidence" value="ECO:0007669"/>
    <property type="project" value="UniProtKB-KW"/>
</dbReference>
<feature type="signal peptide" evidence="5">
    <location>
        <begin position="1"/>
        <end position="17"/>
    </location>
</feature>
<accession>A0A6P5G9D0</accession>
<dbReference type="InterPro" id="IPR049808">
    <property type="entry name" value="CONSTANS-like_Bbox1"/>
</dbReference>
<dbReference type="GeneID" id="109719990"/>
<dbReference type="AlphaFoldDB" id="A0A6P5G9D0"/>